<comment type="caution">
    <text evidence="3">The sequence shown here is derived from an EMBL/GenBank/DDBJ whole genome shotgun (WGS) entry which is preliminary data.</text>
</comment>
<evidence type="ECO:0000256" key="1">
    <source>
        <dbReference type="SAM" id="SignalP"/>
    </source>
</evidence>
<dbReference type="EMBL" id="VLKQ01000008">
    <property type="protein sequence ID" value="TWI11696.1"/>
    <property type="molecule type" value="Genomic_DNA"/>
</dbReference>
<protein>
    <submittedName>
        <fullName evidence="3">Putative PepSY-like beta-lactamase-inhibitor</fullName>
    </submittedName>
</protein>
<dbReference type="Gene3D" id="3.10.450.360">
    <property type="match status" value="1"/>
</dbReference>
<sequence>MKSVLLLLSTILFSTTVSAQKISESKVPTAVLISFKDKFHDATKASWRIENNSGYEAEFLIDRTKQSAKFAKSGKWLKTKNEIKVEELPIEVSQTIAKEFAGYKIEKAEKAETASSGIVYEIKLKKGNEIYEAIINASGKTLKKNSKK</sequence>
<dbReference type="InterPro" id="IPR021533">
    <property type="entry name" value="PepSY-like"/>
</dbReference>
<organism evidence="3 4">
    <name type="scientific">Flavobacterium cauense R2A-7</name>
    <dbReference type="NCBI Taxonomy" id="1341154"/>
    <lineage>
        <taxon>Bacteria</taxon>
        <taxon>Pseudomonadati</taxon>
        <taxon>Bacteroidota</taxon>
        <taxon>Flavobacteriia</taxon>
        <taxon>Flavobacteriales</taxon>
        <taxon>Flavobacteriaceae</taxon>
        <taxon>Flavobacterium</taxon>
    </lineage>
</organism>
<keyword evidence="4" id="KW-1185">Reference proteome</keyword>
<name>V6RWA9_9FLAO</name>
<gene>
    <name evidence="3" type="ORF">IP98_01862</name>
</gene>
<dbReference type="OrthoDB" id="1121502at2"/>
<evidence type="ECO:0000313" key="4">
    <source>
        <dbReference type="Proteomes" id="UP000319848"/>
    </source>
</evidence>
<feature type="domain" description="Putative beta-lactamase-inhibitor-like PepSY-like" evidence="2">
    <location>
        <begin position="55"/>
        <end position="131"/>
    </location>
</feature>
<dbReference type="RefSeq" id="WP_023571838.1">
    <property type="nucleotide sequence ID" value="NZ_AVBI01000024.1"/>
</dbReference>
<evidence type="ECO:0000313" key="3">
    <source>
        <dbReference type="EMBL" id="TWI11696.1"/>
    </source>
</evidence>
<reference evidence="3 4" key="1">
    <citation type="journal article" date="2015" name="Stand. Genomic Sci.">
        <title>Genomic Encyclopedia of Bacterial and Archaeal Type Strains, Phase III: the genomes of soil and plant-associated and newly described type strains.</title>
        <authorList>
            <person name="Whitman W.B."/>
            <person name="Woyke T."/>
            <person name="Klenk H.P."/>
            <person name="Zhou Y."/>
            <person name="Lilburn T.G."/>
            <person name="Beck B.J."/>
            <person name="De Vos P."/>
            <person name="Vandamme P."/>
            <person name="Eisen J.A."/>
            <person name="Garrity G."/>
            <person name="Hugenholtz P."/>
            <person name="Kyrpides N.C."/>
        </authorList>
    </citation>
    <scope>NUCLEOTIDE SEQUENCE [LARGE SCALE GENOMIC DNA]</scope>
    <source>
        <strain evidence="3 4">CGMCC 1.7270</strain>
    </source>
</reference>
<dbReference type="Proteomes" id="UP000319848">
    <property type="component" value="Unassembled WGS sequence"/>
</dbReference>
<dbReference type="STRING" id="1341154.FCR2A7T_27510"/>
<feature type="signal peptide" evidence="1">
    <location>
        <begin position="1"/>
        <end position="19"/>
    </location>
</feature>
<dbReference type="Pfam" id="PF11396">
    <property type="entry name" value="PepSY_like"/>
    <property type="match status" value="1"/>
</dbReference>
<evidence type="ECO:0000259" key="2">
    <source>
        <dbReference type="Pfam" id="PF11396"/>
    </source>
</evidence>
<accession>V6RWA9</accession>
<dbReference type="SUPFAM" id="SSF160574">
    <property type="entry name" value="BT0923-like"/>
    <property type="match status" value="1"/>
</dbReference>
<keyword evidence="1" id="KW-0732">Signal</keyword>
<proteinExistence type="predicted"/>
<dbReference type="AlphaFoldDB" id="V6RWA9"/>
<feature type="chain" id="PRO_5030178579" evidence="1">
    <location>
        <begin position="20"/>
        <end position="148"/>
    </location>
</feature>